<dbReference type="Pfam" id="PF07310">
    <property type="entry name" value="PAS_5"/>
    <property type="match status" value="1"/>
</dbReference>
<dbReference type="OrthoDB" id="8478628at2"/>
<protein>
    <submittedName>
        <fullName evidence="2">PAS domain-containing protein</fullName>
    </submittedName>
</protein>
<dbReference type="InterPro" id="IPR009922">
    <property type="entry name" value="DUF1457"/>
</dbReference>
<keyword evidence="3" id="KW-1185">Reference proteome</keyword>
<dbReference type="RefSeq" id="WP_109563222.1">
    <property type="nucleotide sequence ID" value="NZ_QGDJ01000002.1"/>
</dbReference>
<dbReference type="Proteomes" id="UP000245839">
    <property type="component" value="Unassembled WGS sequence"/>
</dbReference>
<dbReference type="EMBL" id="UETC01000002">
    <property type="protein sequence ID" value="SSA41253.1"/>
    <property type="molecule type" value="Genomic_DNA"/>
</dbReference>
<sequence length="225" mass="25368">MTMTTDHDQTRPAEILDLTGRRMEKHSPLLEEAWRYWNSLRSGGGVPRREALDPRKMSLTLGHSMILDRTRPGTVRVRLGGRVMNGLMGMEVRGLPIRAFFDLTQRGHAAALVEKVFELPATLELDLISHTMDGATHARMLVLPLRDRAGVVTKALTCIALDRLDFEPPHRFSILREQLGPLKPHPALHGNRARPARRAQDLPMEMAEAQDGFAPRPKPYLRVVK</sequence>
<evidence type="ECO:0000313" key="2">
    <source>
        <dbReference type="EMBL" id="SSA41253.1"/>
    </source>
</evidence>
<proteinExistence type="predicted"/>
<evidence type="ECO:0000313" key="4">
    <source>
        <dbReference type="Proteomes" id="UP000251571"/>
    </source>
</evidence>
<gene>
    <name evidence="1" type="ORF">BCF38_10289</name>
    <name evidence="2" type="ORF">SAMN05421539_10289</name>
</gene>
<reference evidence="1 3" key="2">
    <citation type="submission" date="2018-03" db="EMBL/GenBank/DDBJ databases">
        <title>Genomic Encyclopedia of Archaeal and Bacterial Type Strains, Phase II (KMG-II): from individual species to whole genera.</title>
        <authorList>
            <person name="Goeker M."/>
        </authorList>
    </citation>
    <scope>NUCLEOTIDE SEQUENCE [LARGE SCALE GENOMIC DNA]</scope>
    <source>
        <strain evidence="1 3">DSM 25227</strain>
    </source>
</reference>
<dbReference type="EMBL" id="QGDJ01000002">
    <property type="protein sequence ID" value="PWJ20843.1"/>
    <property type="molecule type" value="Genomic_DNA"/>
</dbReference>
<name>A0A2Y9C5G0_9RHOB</name>
<dbReference type="AlphaFoldDB" id="A0A2Y9C5G0"/>
<evidence type="ECO:0000313" key="1">
    <source>
        <dbReference type="EMBL" id="PWJ20843.1"/>
    </source>
</evidence>
<evidence type="ECO:0000313" key="3">
    <source>
        <dbReference type="Proteomes" id="UP000245839"/>
    </source>
</evidence>
<accession>A0A2Y9C5G0</accession>
<reference evidence="2 4" key="1">
    <citation type="submission" date="2016-10" db="EMBL/GenBank/DDBJ databases">
        <authorList>
            <person name="Cai Z."/>
        </authorList>
    </citation>
    <scope>NUCLEOTIDE SEQUENCE [LARGE SCALE GENOMIC DNA]</scope>
    <source>
        <strain evidence="2 4">DSM 25227</strain>
    </source>
</reference>
<dbReference type="Proteomes" id="UP000251571">
    <property type="component" value="Unassembled WGS sequence"/>
</dbReference>
<organism evidence="2 4">
    <name type="scientific">Jannaschia seohaensis</name>
    <dbReference type="NCBI Taxonomy" id="475081"/>
    <lineage>
        <taxon>Bacteria</taxon>
        <taxon>Pseudomonadati</taxon>
        <taxon>Pseudomonadota</taxon>
        <taxon>Alphaproteobacteria</taxon>
        <taxon>Rhodobacterales</taxon>
        <taxon>Roseobacteraceae</taxon>
        <taxon>Jannaschia</taxon>
    </lineage>
</organism>